<accession>A0AAW9NAL3</accession>
<evidence type="ECO:0000313" key="2">
    <source>
        <dbReference type="EMBL" id="MEC0275114.1"/>
    </source>
</evidence>
<gene>
    <name evidence="2" type="ORF">P4706_18850</name>
</gene>
<proteinExistence type="predicted"/>
<evidence type="ECO:0000313" key="3">
    <source>
        <dbReference type="Proteomes" id="UP001307168"/>
    </source>
</evidence>
<comment type="caution">
    <text evidence="2">The sequence shown here is derived from an EMBL/GenBank/DDBJ whole genome shotgun (WGS) entry which is preliminary data.</text>
</comment>
<organism evidence="2 3">
    <name type="scientific">Peribacillus castrilensis</name>
    <dbReference type="NCBI Taxonomy" id="2897690"/>
    <lineage>
        <taxon>Bacteria</taxon>
        <taxon>Bacillati</taxon>
        <taxon>Bacillota</taxon>
        <taxon>Bacilli</taxon>
        <taxon>Bacillales</taxon>
        <taxon>Bacillaceae</taxon>
        <taxon>Peribacillus</taxon>
    </lineage>
</organism>
<sequence length="80" mass="9229">MKKNKTIQRLPWYDPPGPMKRKKDMMQTANAIIIQPVKDEMSGKTPVKKSKKCPAIKTTTFFLKQNIKNNKRKAVAQKTL</sequence>
<name>A0AAW9NAL3_9BACI</name>
<dbReference type="Proteomes" id="UP001307168">
    <property type="component" value="Unassembled WGS sequence"/>
</dbReference>
<dbReference type="RefSeq" id="WP_367407412.1">
    <property type="nucleotide sequence ID" value="NZ_JARNBH010000017.1"/>
</dbReference>
<feature type="region of interest" description="Disordered" evidence="1">
    <location>
        <begin position="1"/>
        <end position="22"/>
    </location>
</feature>
<dbReference type="EMBL" id="JARNBH010000017">
    <property type="protein sequence ID" value="MEC0275114.1"/>
    <property type="molecule type" value="Genomic_DNA"/>
</dbReference>
<reference evidence="2 3" key="1">
    <citation type="submission" date="2023-03" db="EMBL/GenBank/DDBJ databases">
        <title>Bacillus Genome Sequencing.</title>
        <authorList>
            <person name="Dunlap C."/>
        </authorList>
    </citation>
    <scope>NUCLEOTIDE SEQUENCE [LARGE SCALE GENOMIC DNA]</scope>
    <source>
        <strain evidence="2 3">B-41290</strain>
    </source>
</reference>
<protein>
    <submittedName>
        <fullName evidence="2">Uncharacterized protein</fullName>
    </submittedName>
</protein>
<evidence type="ECO:0000256" key="1">
    <source>
        <dbReference type="SAM" id="MobiDB-lite"/>
    </source>
</evidence>
<dbReference type="AlphaFoldDB" id="A0AAW9NAL3"/>
<keyword evidence="3" id="KW-1185">Reference proteome</keyword>